<organism evidence="1 2">
    <name type="scientific">Carnobacterium alterfunditum</name>
    <dbReference type="NCBI Taxonomy" id="28230"/>
    <lineage>
        <taxon>Bacteria</taxon>
        <taxon>Bacillati</taxon>
        <taxon>Bacillota</taxon>
        <taxon>Bacilli</taxon>
        <taxon>Lactobacillales</taxon>
        <taxon>Carnobacteriaceae</taxon>
        <taxon>Carnobacterium</taxon>
    </lineage>
</organism>
<dbReference type="InterPro" id="IPR043519">
    <property type="entry name" value="NT_sf"/>
</dbReference>
<protein>
    <submittedName>
        <fullName evidence="1">GrpB domain, predicted nucleotidyltransferase, UPF0157 family</fullName>
    </submittedName>
</protein>
<dbReference type="GO" id="GO:0016740">
    <property type="term" value="F:transferase activity"/>
    <property type="evidence" value="ECO:0007669"/>
    <property type="project" value="UniProtKB-KW"/>
</dbReference>
<dbReference type="Pfam" id="PF04229">
    <property type="entry name" value="GrpB"/>
    <property type="match status" value="1"/>
</dbReference>
<keyword evidence="1" id="KW-0808">Transferase</keyword>
<dbReference type="RefSeq" id="WP_034545993.1">
    <property type="nucleotide sequence ID" value="NZ_FSRN01000001.1"/>
</dbReference>
<proteinExistence type="predicted"/>
<dbReference type="EMBL" id="FSRN01000001">
    <property type="protein sequence ID" value="SIO24506.1"/>
    <property type="molecule type" value="Genomic_DNA"/>
</dbReference>
<gene>
    <name evidence="1" type="ORF">SAMN05878443_2155</name>
</gene>
<dbReference type="PANTHER" id="PTHR34822">
    <property type="entry name" value="GRPB DOMAIN PROTEIN (AFU_ORTHOLOGUE AFUA_1G01530)"/>
    <property type="match status" value="1"/>
</dbReference>
<accession>A0A1N6HXL5</accession>
<sequence>MKIEVADYKEKWPQLFKDESEKIKDIFGKELTTIHHVGSTPVHNLKAKPIIDIMPIVKHIENVDSLIINMTKIGYEALGENGIEGRRFFRKDGDIRTHHIHVFQGDNRNEIDRHLAVRAYLRTHHEAREKYGNLKEELAIKFPDDIDSYANGKDKFVKELEKKALIWYREQ</sequence>
<dbReference type="STRING" id="28230.SAMN05878443_2155"/>
<name>A0A1N6HXL5_9LACT</name>
<dbReference type="PANTHER" id="PTHR34822:SF1">
    <property type="entry name" value="GRPB FAMILY PROTEIN"/>
    <property type="match status" value="1"/>
</dbReference>
<dbReference type="Proteomes" id="UP000184758">
    <property type="component" value="Unassembled WGS sequence"/>
</dbReference>
<dbReference type="OrthoDB" id="9799092at2"/>
<reference evidence="2" key="1">
    <citation type="submission" date="2016-11" db="EMBL/GenBank/DDBJ databases">
        <authorList>
            <person name="Varghese N."/>
            <person name="Submissions S."/>
        </authorList>
    </citation>
    <scope>NUCLEOTIDE SEQUENCE [LARGE SCALE GENOMIC DNA]</scope>
    <source>
        <strain evidence="2">313</strain>
    </source>
</reference>
<dbReference type="Gene3D" id="3.30.460.10">
    <property type="entry name" value="Beta Polymerase, domain 2"/>
    <property type="match status" value="1"/>
</dbReference>
<dbReference type="SUPFAM" id="SSF81301">
    <property type="entry name" value="Nucleotidyltransferase"/>
    <property type="match status" value="1"/>
</dbReference>
<dbReference type="InterPro" id="IPR007344">
    <property type="entry name" value="GrpB/CoaE"/>
</dbReference>
<dbReference type="AlphaFoldDB" id="A0A1N6HXL5"/>
<evidence type="ECO:0000313" key="1">
    <source>
        <dbReference type="EMBL" id="SIO24506.1"/>
    </source>
</evidence>
<keyword evidence="2" id="KW-1185">Reference proteome</keyword>
<dbReference type="eggNOG" id="COG2320">
    <property type="taxonomic scope" value="Bacteria"/>
</dbReference>
<evidence type="ECO:0000313" key="2">
    <source>
        <dbReference type="Proteomes" id="UP000184758"/>
    </source>
</evidence>